<evidence type="ECO:0000256" key="1">
    <source>
        <dbReference type="ARBA" id="ARBA00003561"/>
    </source>
</evidence>
<dbReference type="GO" id="GO:0008824">
    <property type="term" value="F:cyanate hydratase activity"/>
    <property type="evidence" value="ECO:0007669"/>
    <property type="project" value="UniProtKB-UniRule"/>
</dbReference>
<dbReference type="Pfam" id="PF21291">
    <property type="entry name" value="CYNS_N"/>
    <property type="match status" value="1"/>
</dbReference>
<keyword evidence="2 3" id="KW-0456">Lyase</keyword>
<dbReference type="Proteomes" id="UP000245708">
    <property type="component" value="Unassembled WGS sequence"/>
</dbReference>
<name>A0A316GBY5_9RHOB</name>
<dbReference type="InterPro" id="IPR008076">
    <property type="entry name" value="Cyanase"/>
</dbReference>
<dbReference type="InterPro" id="IPR036581">
    <property type="entry name" value="Cyanate_lyase_C_sf"/>
</dbReference>
<sequence>MKDTFERPVMMSKEDVTVMILSAKKQAGLTWEGIAESIGMSPVWTHSACMGMNAFPKDKAELLVAQMGLPQEAVSVMTEPPTKVWEQAVPTDPCLYRLYEIVGVYGPTIKAIIEEKFGVGIMSAIDFDMQITKVENPKGDRVKLEMSGKFLGYNSW</sequence>
<feature type="active site" evidence="3">
    <location>
        <position position="123"/>
    </location>
</feature>
<evidence type="ECO:0000256" key="3">
    <source>
        <dbReference type="HAMAP-Rule" id="MF_00535"/>
    </source>
</evidence>
<accession>A0A316GBY5</accession>
<feature type="domain" description="Cyanate lyase C-terminal" evidence="4">
    <location>
        <begin position="84"/>
        <end position="156"/>
    </location>
</feature>
<feature type="active site" evidence="3">
    <location>
        <position position="97"/>
    </location>
</feature>
<comment type="similarity">
    <text evidence="3">Belongs to the cyanase family.</text>
</comment>
<dbReference type="GO" id="GO:0003677">
    <property type="term" value="F:DNA binding"/>
    <property type="evidence" value="ECO:0007669"/>
    <property type="project" value="InterPro"/>
</dbReference>
<comment type="caution">
    <text evidence="5">The sequence shown here is derived from an EMBL/GenBank/DDBJ whole genome shotgun (WGS) entry which is preliminary data.</text>
</comment>
<dbReference type="InterPro" id="IPR048564">
    <property type="entry name" value="CYNS_N"/>
</dbReference>
<feature type="active site" evidence="3">
    <location>
        <position position="100"/>
    </location>
</feature>
<dbReference type="NCBIfam" id="NF002773">
    <property type="entry name" value="PRK02866.1"/>
    <property type="match status" value="1"/>
</dbReference>
<dbReference type="PANTHER" id="PTHR34186">
    <property type="entry name" value="CYANATE HYDRATASE"/>
    <property type="match status" value="1"/>
</dbReference>
<dbReference type="NCBIfam" id="TIGR00673">
    <property type="entry name" value="cynS"/>
    <property type="match status" value="1"/>
</dbReference>
<comment type="function">
    <text evidence="1 3">Catalyzes the reaction of cyanate with bicarbonate to produce ammonia and carbon dioxide.</text>
</comment>
<dbReference type="Gene3D" id="1.10.260.40">
    <property type="entry name" value="lambda repressor-like DNA-binding domains"/>
    <property type="match status" value="1"/>
</dbReference>
<dbReference type="InterPro" id="IPR010982">
    <property type="entry name" value="Lambda_DNA-bd_dom_sf"/>
</dbReference>
<gene>
    <name evidence="3" type="primary">cynS</name>
    <name evidence="5" type="ORF">C7455_11093</name>
</gene>
<comment type="catalytic activity">
    <reaction evidence="3">
        <text>cyanate + hydrogencarbonate + 3 H(+) = NH4(+) + 2 CO2</text>
        <dbReference type="Rhea" id="RHEA:11120"/>
        <dbReference type="ChEBI" id="CHEBI:15378"/>
        <dbReference type="ChEBI" id="CHEBI:16526"/>
        <dbReference type="ChEBI" id="CHEBI:17544"/>
        <dbReference type="ChEBI" id="CHEBI:28938"/>
        <dbReference type="ChEBI" id="CHEBI:29195"/>
        <dbReference type="EC" id="4.2.1.104"/>
    </reaction>
</comment>
<dbReference type="PRINTS" id="PR01693">
    <property type="entry name" value="CYANASE"/>
</dbReference>
<dbReference type="SUPFAM" id="SSF55234">
    <property type="entry name" value="Cyanase C-terminal domain"/>
    <property type="match status" value="1"/>
</dbReference>
<dbReference type="SUPFAM" id="SSF47413">
    <property type="entry name" value="lambda repressor-like DNA-binding domains"/>
    <property type="match status" value="1"/>
</dbReference>
<dbReference type="PIRSF" id="PIRSF001263">
    <property type="entry name" value="Cyanate_hydratas"/>
    <property type="match status" value="1"/>
</dbReference>
<organism evidence="5 6">
    <name type="scientific">Roseicyclus mahoneyensis</name>
    <dbReference type="NCBI Taxonomy" id="164332"/>
    <lineage>
        <taxon>Bacteria</taxon>
        <taxon>Pseudomonadati</taxon>
        <taxon>Pseudomonadota</taxon>
        <taxon>Alphaproteobacteria</taxon>
        <taxon>Rhodobacterales</taxon>
        <taxon>Roseobacteraceae</taxon>
        <taxon>Roseicyclus</taxon>
    </lineage>
</organism>
<dbReference type="InterPro" id="IPR003712">
    <property type="entry name" value="Cyanate_lyase_C"/>
</dbReference>
<dbReference type="PANTHER" id="PTHR34186:SF2">
    <property type="entry name" value="CYANATE HYDRATASE"/>
    <property type="match status" value="1"/>
</dbReference>
<evidence type="ECO:0000256" key="2">
    <source>
        <dbReference type="ARBA" id="ARBA00023239"/>
    </source>
</evidence>
<keyword evidence="6" id="KW-1185">Reference proteome</keyword>
<dbReference type="EC" id="4.2.1.104" evidence="3"/>
<dbReference type="SMART" id="SM01116">
    <property type="entry name" value="Cyanate_lyase"/>
    <property type="match status" value="1"/>
</dbReference>
<protein>
    <recommendedName>
        <fullName evidence="3">Cyanate hydratase</fullName>
        <shortName evidence="3">Cyanase</shortName>
        <ecNumber evidence="3">4.2.1.104</ecNumber>
    </recommendedName>
    <alternativeName>
        <fullName evidence="3">Cyanate hydrolase</fullName>
    </alternativeName>
    <alternativeName>
        <fullName evidence="3">Cyanate lyase</fullName>
    </alternativeName>
</protein>
<evidence type="ECO:0000313" key="5">
    <source>
        <dbReference type="EMBL" id="PWK58152.1"/>
    </source>
</evidence>
<dbReference type="Pfam" id="PF02560">
    <property type="entry name" value="Cyanate_lyase"/>
    <property type="match status" value="1"/>
</dbReference>
<dbReference type="RefSeq" id="WP_245904389.1">
    <property type="nucleotide sequence ID" value="NZ_QGGW01000010.1"/>
</dbReference>
<dbReference type="Gene3D" id="3.30.1160.10">
    <property type="entry name" value="Cyanate lyase, C-terminal domain"/>
    <property type="match status" value="1"/>
</dbReference>
<dbReference type="EMBL" id="QGGW01000010">
    <property type="protein sequence ID" value="PWK58152.1"/>
    <property type="molecule type" value="Genomic_DNA"/>
</dbReference>
<dbReference type="AlphaFoldDB" id="A0A316GBY5"/>
<evidence type="ECO:0000259" key="4">
    <source>
        <dbReference type="SMART" id="SM01116"/>
    </source>
</evidence>
<dbReference type="HAMAP" id="MF_00535">
    <property type="entry name" value="Cyanate_hydrat"/>
    <property type="match status" value="1"/>
</dbReference>
<dbReference type="CDD" id="cd00559">
    <property type="entry name" value="Cyanase_C"/>
    <property type="match status" value="1"/>
</dbReference>
<proteinExistence type="inferred from homology"/>
<evidence type="ECO:0000313" key="6">
    <source>
        <dbReference type="Proteomes" id="UP000245708"/>
    </source>
</evidence>
<reference evidence="5 6" key="1">
    <citation type="submission" date="2018-05" db="EMBL/GenBank/DDBJ databases">
        <title>Genomic Encyclopedia of Type Strains, Phase IV (KMG-IV): sequencing the most valuable type-strain genomes for metagenomic binning, comparative biology and taxonomic classification.</title>
        <authorList>
            <person name="Goeker M."/>
        </authorList>
    </citation>
    <scope>NUCLEOTIDE SEQUENCE [LARGE SCALE GENOMIC DNA]</scope>
    <source>
        <strain evidence="5 6">DSM 16097</strain>
    </source>
</reference>